<protein>
    <submittedName>
        <fullName evidence="3">F-box/LRR-repeat protein 23</fullName>
    </submittedName>
</protein>
<dbReference type="InterPro" id="IPR032675">
    <property type="entry name" value="LRR_dom_sf"/>
</dbReference>
<dbReference type="PANTHER" id="PTHR38926">
    <property type="entry name" value="F-BOX DOMAIN CONTAINING PROTEIN, EXPRESSED"/>
    <property type="match status" value="1"/>
</dbReference>
<name>A0A6I9UAI5_SESIN</name>
<dbReference type="FunCoup" id="A0A6I9UAI5">
    <property type="interactions" value="1068"/>
</dbReference>
<dbReference type="Pfam" id="PF24758">
    <property type="entry name" value="LRR_At5g56370"/>
    <property type="match status" value="2"/>
</dbReference>
<dbReference type="SUPFAM" id="SSF81383">
    <property type="entry name" value="F-box domain"/>
    <property type="match status" value="1"/>
</dbReference>
<organism evidence="2 3">
    <name type="scientific">Sesamum indicum</name>
    <name type="common">Oriental sesame</name>
    <name type="synonym">Sesamum orientale</name>
    <dbReference type="NCBI Taxonomy" id="4182"/>
    <lineage>
        <taxon>Eukaryota</taxon>
        <taxon>Viridiplantae</taxon>
        <taxon>Streptophyta</taxon>
        <taxon>Embryophyta</taxon>
        <taxon>Tracheophyta</taxon>
        <taxon>Spermatophyta</taxon>
        <taxon>Magnoliopsida</taxon>
        <taxon>eudicotyledons</taxon>
        <taxon>Gunneridae</taxon>
        <taxon>Pentapetalae</taxon>
        <taxon>asterids</taxon>
        <taxon>lamiids</taxon>
        <taxon>Lamiales</taxon>
        <taxon>Pedaliaceae</taxon>
        <taxon>Sesamum</taxon>
    </lineage>
</organism>
<dbReference type="PROSITE" id="PS50181">
    <property type="entry name" value="FBOX"/>
    <property type="match status" value="1"/>
</dbReference>
<evidence type="ECO:0000313" key="2">
    <source>
        <dbReference type="Proteomes" id="UP000504604"/>
    </source>
</evidence>
<dbReference type="InterPro" id="IPR006553">
    <property type="entry name" value="Leu-rich_rpt_Cys-con_subtyp"/>
</dbReference>
<accession>A0A6I9UAI5</accession>
<dbReference type="InterPro" id="IPR055411">
    <property type="entry name" value="LRR_FXL15/At3g58940/PEG3-like"/>
</dbReference>
<dbReference type="KEGG" id="sind:105175768"/>
<gene>
    <name evidence="3" type="primary">LOC105175768</name>
</gene>
<dbReference type="Proteomes" id="UP000504604">
    <property type="component" value="Linkage group LG12"/>
</dbReference>
<keyword evidence="2" id="KW-1185">Reference proteome</keyword>
<dbReference type="InterPro" id="IPR036047">
    <property type="entry name" value="F-box-like_dom_sf"/>
</dbReference>
<dbReference type="Pfam" id="PF12937">
    <property type="entry name" value="F-box-like"/>
    <property type="match status" value="1"/>
</dbReference>
<dbReference type="InParanoid" id="A0A6I9UAI5"/>
<dbReference type="PANTHER" id="PTHR38926:SF2">
    <property type="entry name" value="F-BOX_LRR-REPEAT PROTEIN 21-RELATED"/>
    <property type="match status" value="1"/>
</dbReference>
<dbReference type="RefSeq" id="XP_011096646.1">
    <property type="nucleotide sequence ID" value="XM_011098344.2"/>
</dbReference>
<dbReference type="SUPFAM" id="SSF52047">
    <property type="entry name" value="RNI-like"/>
    <property type="match status" value="1"/>
</dbReference>
<evidence type="ECO:0000259" key="1">
    <source>
        <dbReference type="PROSITE" id="PS50181"/>
    </source>
</evidence>
<sequence>MESSSSNSSEVTPPWLELPREMTTTILHKLGAIEILTTAEKVCTTWRSLCQEPAMWQSIDMRNEGNLWEMPYDLEKMCRHAVDRSQGQLIDINIEYFGSDELLLYISQRCPQLRRLRLVLCYGVTGEGVAEAVKNLPLLEELHLYYTYIDNEAIEAVGHCCPFLKSFKLNNHGYKLPHIVCDLEALAVAENMPELRHLQLFGNKMSNEGLQAILDGCPHLESLDLRQCFNVNLGGNLGKLCCERIKDLRRPHDSTDDYGFDAEIQDYETSGDDYITGYSDIDMVSDYGDYLEFSGGSMSSVSSYEYEDELLVDWE</sequence>
<dbReference type="AlphaFoldDB" id="A0A6I9UAI5"/>
<proteinExistence type="predicted"/>
<dbReference type="SMART" id="SM00367">
    <property type="entry name" value="LRR_CC"/>
    <property type="match status" value="4"/>
</dbReference>
<feature type="domain" description="F-box" evidence="1">
    <location>
        <begin position="12"/>
        <end position="59"/>
    </location>
</feature>
<dbReference type="InterPro" id="IPR001810">
    <property type="entry name" value="F-box_dom"/>
</dbReference>
<evidence type="ECO:0000313" key="3">
    <source>
        <dbReference type="RefSeq" id="XP_011096646.1"/>
    </source>
</evidence>
<reference evidence="3" key="1">
    <citation type="submission" date="2025-08" db="UniProtKB">
        <authorList>
            <consortium name="RefSeq"/>
        </authorList>
    </citation>
    <scope>IDENTIFICATION</scope>
</reference>
<dbReference type="CDD" id="cd22164">
    <property type="entry name" value="F-box_AtSKIP19-like"/>
    <property type="match status" value="1"/>
</dbReference>
<dbReference type="Gramene" id="SIN_1006701.t">
    <property type="protein sequence ID" value="SIN_1006701.t"/>
    <property type="gene ID" value="SIN_1006701"/>
</dbReference>
<dbReference type="Gene3D" id="1.20.1280.50">
    <property type="match status" value="1"/>
</dbReference>
<dbReference type="OrthoDB" id="2095648at2759"/>
<dbReference type="GeneID" id="105175768"/>
<dbReference type="Gene3D" id="3.80.10.10">
    <property type="entry name" value="Ribonuclease Inhibitor"/>
    <property type="match status" value="1"/>
</dbReference>